<dbReference type="RefSeq" id="WP_204516567.1">
    <property type="nucleotide sequence ID" value="NZ_BAABIN010000009.1"/>
</dbReference>
<keyword evidence="3 8" id="KW-0813">Transport</keyword>
<dbReference type="CDD" id="cd06261">
    <property type="entry name" value="TM_PBP2"/>
    <property type="match status" value="1"/>
</dbReference>
<dbReference type="FunFam" id="1.10.3720.10:FF:000002">
    <property type="entry name" value="D-methionine ABC transporter permease MetI"/>
    <property type="match status" value="1"/>
</dbReference>
<dbReference type="PROSITE" id="PS50928">
    <property type="entry name" value="ABC_TM1"/>
    <property type="match status" value="1"/>
</dbReference>
<dbReference type="PANTHER" id="PTHR30450">
    <property type="entry name" value="ABC TRANSPORTER PERMEASE"/>
    <property type="match status" value="1"/>
</dbReference>
<reference evidence="10" key="1">
    <citation type="submission" date="2021-01" db="EMBL/GenBank/DDBJ databases">
        <title>Genomic Encyclopedia of Type Strains, Phase IV (KMG-IV): sequencing the most valuable type-strain genomes for metagenomic binning, comparative biology and taxonomic classification.</title>
        <authorList>
            <person name="Goeker M."/>
        </authorList>
    </citation>
    <scope>NUCLEOTIDE SEQUENCE</scope>
    <source>
        <strain evidence="10">DSM 25523</strain>
    </source>
</reference>
<protein>
    <submittedName>
        <fullName evidence="10">D-methionine transport system permease protein</fullName>
    </submittedName>
</protein>
<name>A0A938XS12_9BACL</name>
<feature type="transmembrane region" description="Helical" evidence="8">
    <location>
        <begin position="21"/>
        <end position="43"/>
    </location>
</feature>
<feature type="transmembrane region" description="Helical" evidence="8">
    <location>
        <begin position="191"/>
        <end position="211"/>
    </location>
</feature>
<evidence type="ECO:0000256" key="1">
    <source>
        <dbReference type="ARBA" id="ARBA00004651"/>
    </source>
</evidence>
<keyword evidence="5 8" id="KW-0812">Transmembrane</keyword>
<dbReference type="SUPFAM" id="SSF161098">
    <property type="entry name" value="MetI-like"/>
    <property type="match status" value="1"/>
</dbReference>
<dbReference type="InterPro" id="IPR000515">
    <property type="entry name" value="MetI-like"/>
</dbReference>
<evidence type="ECO:0000256" key="5">
    <source>
        <dbReference type="ARBA" id="ARBA00022692"/>
    </source>
</evidence>
<evidence type="ECO:0000256" key="3">
    <source>
        <dbReference type="ARBA" id="ARBA00022448"/>
    </source>
</evidence>
<comment type="similarity">
    <text evidence="2">Belongs to the binding-protein-dependent transport system permease family. CysTW subfamily.</text>
</comment>
<keyword evidence="7 8" id="KW-0472">Membrane</keyword>
<evidence type="ECO:0000313" key="10">
    <source>
        <dbReference type="EMBL" id="MBM7588847.1"/>
    </source>
</evidence>
<organism evidence="10 11">
    <name type="scientific">Brevibacillus fulvus</name>
    <dbReference type="NCBI Taxonomy" id="1125967"/>
    <lineage>
        <taxon>Bacteria</taxon>
        <taxon>Bacillati</taxon>
        <taxon>Bacillota</taxon>
        <taxon>Bacilli</taxon>
        <taxon>Bacillales</taxon>
        <taxon>Paenibacillaceae</taxon>
        <taxon>Brevibacillus</taxon>
    </lineage>
</organism>
<dbReference type="PANTHER" id="PTHR30450:SF1">
    <property type="entry name" value="D-METHIONINE TRANSPORT SYSTEM PERMEASE PROTEIN METI-RELATED"/>
    <property type="match status" value="1"/>
</dbReference>
<comment type="caution">
    <text evidence="10">The sequence shown here is derived from an EMBL/GenBank/DDBJ whole genome shotgun (WGS) entry which is preliminary data.</text>
</comment>
<evidence type="ECO:0000256" key="7">
    <source>
        <dbReference type="ARBA" id="ARBA00023136"/>
    </source>
</evidence>
<dbReference type="InterPro" id="IPR051322">
    <property type="entry name" value="AA_ABC_Transporter_Permease"/>
</dbReference>
<evidence type="ECO:0000256" key="8">
    <source>
        <dbReference type="RuleBase" id="RU363032"/>
    </source>
</evidence>
<dbReference type="Proteomes" id="UP000717624">
    <property type="component" value="Unassembled WGS sequence"/>
</dbReference>
<evidence type="ECO:0000259" key="9">
    <source>
        <dbReference type="PROSITE" id="PS50928"/>
    </source>
</evidence>
<feature type="transmembrane region" description="Helical" evidence="8">
    <location>
        <begin position="123"/>
        <end position="143"/>
    </location>
</feature>
<feature type="transmembrane region" description="Helical" evidence="8">
    <location>
        <begin position="91"/>
        <end position="111"/>
    </location>
</feature>
<feature type="domain" description="ABC transmembrane type-1" evidence="9">
    <location>
        <begin position="17"/>
        <end position="211"/>
    </location>
</feature>
<evidence type="ECO:0000313" key="11">
    <source>
        <dbReference type="Proteomes" id="UP000717624"/>
    </source>
</evidence>
<dbReference type="GO" id="GO:0005886">
    <property type="term" value="C:plasma membrane"/>
    <property type="evidence" value="ECO:0007669"/>
    <property type="project" value="UniProtKB-SubCell"/>
</dbReference>
<dbReference type="EMBL" id="JAFBEB010000001">
    <property type="protein sequence ID" value="MBM7588847.1"/>
    <property type="molecule type" value="Genomic_DNA"/>
</dbReference>
<evidence type="ECO:0000256" key="2">
    <source>
        <dbReference type="ARBA" id="ARBA00007069"/>
    </source>
</evidence>
<dbReference type="Pfam" id="PF00528">
    <property type="entry name" value="BPD_transp_1"/>
    <property type="match status" value="1"/>
</dbReference>
<keyword evidence="4" id="KW-1003">Cell membrane</keyword>
<dbReference type="AlphaFoldDB" id="A0A938XS12"/>
<dbReference type="Gene3D" id="1.10.3720.10">
    <property type="entry name" value="MetI-like"/>
    <property type="match status" value="1"/>
</dbReference>
<gene>
    <name evidence="10" type="ORF">JOD01_000433</name>
</gene>
<comment type="subcellular location">
    <subcellularLocation>
        <location evidence="1 8">Cell membrane</location>
        <topology evidence="1 8">Multi-pass membrane protein</topology>
    </subcellularLocation>
</comment>
<evidence type="ECO:0000256" key="4">
    <source>
        <dbReference type="ARBA" id="ARBA00022475"/>
    </source>
</evidence>
<feature type="transmembrane region" description="Helical" evidence="8">
    <location>
        <begin position="55"/>
        <end position="79"/>
    </location>
</feature>
<accession>A0A938XS12</accession>
<sequence>MFLEQIVAIIPDLNKAFSETFLMMSISVVLSAVFGIPLGILLFVTDNELLAENRWINRIAGFVVNVIRSTPFVILLVALIPLTSIVAGTIVGPKAATVPLAVAAIPFYARLVESSLKEINKGVIEAAIAMGSTLWHIIFKILLVEARSGLILGLTVTTISLLGFSAMAGIVGGGGIGDLAIRFGYYRFDNVIMFTTVVILIVIVQVIQAIGDKLAKRLDKR</sequence>
<dbReference type="GO" id="GO:0048473">
    <property type="term" value="P:D-methionine transmembrane transport"/>
    <property type="evidence" value="ECO:0007669"/>
    <property type="project" value="TreeGrafter"/>
</dbReference>
<keyword evidence="6 8" id="KW-1133">Transmembrane helix</keyword>
<dbReference type="InterPro" id="IPR035906">
    <property type="entry name" value="MetI-like_sf"/>
</dbReference>
<evidence type="ECO:0000256" key="6">
    <source>
        <dbReference type="ARBA" id="ARBA00022989"/>
    </source>
</evidence>
<keyword evidence="11" id="KW-1185">Reference proteome</keyword>
<feature type="transmembrane region" description="Helical" evidence="8">
    <location>
        <begin position="150"/>
        <end position="171"/>
    </location>
</feature>
<proteinExistence type="inferred from homology"/>